<organism evidence="2 3">
    <name type="scientific">Streptomyces werraensis</name>
    <dbReference type="NCBI Taxonomy" id="68284"/>
    <lineage>
        <taxon>Bacteria</taxon>
        <taxon>Bacillati</taxon>
        <taxon>Actinomycetota</taxon>
        <taxon>Actinomycetes</taxon>
        <taxon>Kitasatosporales</taxon>
        <taxon>Streptomycetaceae</taxon>
        <taxon>Streptomyces</taxon>
    </lineage>
</organism>
<dbReference type="InterPro" id="IPR036736">
    <property type="entry name" value="ACP-like_sf"/>
</dbReference>
<dbReference type="Proteomes" id="UP001552527">
    <property type="component" value="Unassembled WGS sequence"/>
</dbReference>
<feature type="domain" description="Carrier" evidence="1">
    <location>
        <begin position="9"/>
        <end position="70"/>
    </location>
</feature>
<reference evidence="2 3" key="1">
    <citation type="submission" date="2024-06" db="EMBL/GenBank/DDBJ databases">
        <title>The Natural Products Discovery Center: Release of the First 8490 Sequenced Strains for Exploring Actinobacteria Biosynthetic Diversity.</title>
        <authorList>
            <person name="Kalkreuter E."/>
            <person name="Kautsar S.A."/>
            <person name="Yang D."/>
            <person name="Bader C.D."/>
            <person name="Teijaro C.N."/>
            <person name="Fluegel L."/>
            <person name="Davis C.M."/>
            <person name="Simpson J.R."/>
            <person name="Lauterbach L."/>
            <person name="Steele A.D."/>
            <person name="Gui C."/>
            <person name="Meng S."/>
            <person name="Li G."/>
            <person name="Viehrig K."/>
            <person name="Ye F."/>
            <person name="Su P."/>
            <person name="Kiefer A.F."/>
            <person name="Nichols A."/>
            <person name="Cepeda A.J."/>
            <person name="Yan W."/>
            <person name="Fan B."/>
            <person name="Jiang Y."/>
            <person name="Adhikari A."/>
            <person name="Zheng C.-J."/>
            <person name="Schuster L."/>
            <person name="Cowan T.M."/>
            <person name="Smanski M.J."/>
            <person name="Chevrette M.G."/>
            <person name="De Carvalho L.P.S."/>
            <person name="Shen B."/>
        </authorList>
    </citation>
    <scope>NUCLEOTIDE SEQUENCE [LARGE SCALE GENOMIC DNA]</scope>
    <source>
        <strain evidence="2 3">NPDC052768</strain>
    </source>
</reference>
<accession>A0ABV3JEI8</accession>
<name>A0ABV3JEI8_9ACTN</name>
<evidence type="ECO:0000313" key="2">
    <source>
        <dbReference type="EMBL" id="MEV5246572.1"/>
    </source>
</evidence>
<dbReference type="InterPro" id="IPR009081">
    <property type="entry name" value="PP-bd_ACP"/>
</dbReference>
<proteinExistence type="predicted"/>
<gene>
    <name evidence="2" type="ORF">AB0K95_15060</name>
</gene>
<dbReference type="SUPFAM" id="SSF47336">
    <property type="entry name" value="ACP-like"/>
    <property type="match status" value="1"/>
</dbReference>
<dbReference type="RefSeq" id="WP_364022043.1">
    <property type="nucleotide sequence ID" value="NZ_JBFATD010000023.1"/>
</dbReference>
<sequence>MDTDGRMRITAYLSRFLPVHDLAGDDDIFELGYTGSLFALQLVAFVEHEFGITVDGEDLELEHLRTLDALDAFVTRKLSAPAPR</sequence>
<dbReference type="EMBL" id="JBFATE010000005">
    <property type="protein sequence ID" value="MEV5246572.1"/>
    <property type="molecule type" value="Genomic_DNA"/>
</dbReference>
<protein>
    <submittedName>
        <fullName evidence="2">Acyl carrier protein</fullName>
    </submittedName>
</protein>
<dbReference type="Gene3D" id="1.10.1200.10">
    <property type="entry name" value="ACP-like"/>
    <property type="match status" value="1"/>
</dbReference>
<evidence type="ECO:0000313" key="3">
    <source>
        <dbReference type="Proteomes" id="UP001552527"/>
    </source>
</evidence>
<comment type="caution">
    <text evidence="2">The sequence shown here is derived from an EMBL/GenBank/DDBJ whole genome shotgun (WGS) entry which is preliminary data.</text>
</comment>
<dbReference type="Pfam" id="PF00550">
    <property type="entry name" value="PP-binding"/>
    <property type="match status" value="1"/>
</dbReference>
<keyword evidence="3" id="KW-1185">Reference proteome</keyword>
<evidence type="ECO:0000259" key="1">
    <source>
        <dbReference type="Pfam" id="PF00550"/>
    </source>
</evidence>